<name>A0ABQ3N057_9BACI</name>
<comment type="caution">
    <text evidence="1">The sequence shown here is derived from an EMBL/GenBank/DDBJ whole genome shotgun (WGS) entry which is preliminary data.</text>
</comment>
<evidence type="ECO:0000313" key="2">
    <source>
        <dbReference type="Proteomes" id="UP000637074"/>
    </source>
</evidence>
<sequence length="54" mass="6280">MKIFFIAFDFEAIFSFYDRKSAFVFPLAYNNVIKIYGYSFEGMGGNDTTKETKV</sequence>
<gene>
    <name evidence="1" type="ORF">AM1BK_18580</name>
</gene>
<dbReference type="EMBL" id="BNDS01000006">
    <property type="protein sequence ID" value="GHH98315.1"/>
    <property type="molecule type" value="Genomic_DNA"/>
</dbReference>
<keyword evidence="2" id="KW-1185">Reference proteome</keyword>
<protein>
    <submittedName>
        <fullName evidence="1">Uncharacterized protein</fullName>
    </submittedName>
</protein>
<dbReference type="Proteomes" id="UP000637074">
    <property type="component" value="Unassembled WGS sequence"/>
</dbReference>
<accession>A0ABQ3N057</accession>
<organism evidence="1 2">
    <name type="scientific">Neobacillus kokaensis</name>
    <dbReference type="NCBI Taxonomy" id="2759023"/>
    <lineage>
        <taxon>Bacteria</taxon>
        <taxon>Bacillati</taxon>
        <taxon>Bacillota</taxon>
        <taxon>Bacilli</taxon>
        <taxon>Bacillales</taxon>
        <taxon>Bacillaceae</taxon>
        <taxon>Neobacillus</taxon>
    </lineage>
</organism>
<proteinExistence type="predicted"/>
<reference evidence="1 2" key="1">
    <citation type="journal article" date="2022" name="Int. J. Syst. Evol. Microbiol.">
        <title>Neobacillus kokaensis sp. nov., isolated from soil.</title>
        <authorList>
            <person name="Yuki K."/>
            <person name="Matsubara H."/>
            <person name="Yamaguchi S."/>
        </authorList>
    </citation>
    <scope>NUCLEOTIDE SEQUENCE [LARGE SCALE GENOMIC DNA]</scope>
    <source>
        <strain evidence="1 2">LOB 377</strain>
    </source>
</reference>
<evidence type="ECO:0000313" key="1">
    <source>
        <dbReference type="EMBL" id="GHH98315.1"/>
    </source>
</evidence>